<evidence type="ECO:0000313" key="3">
    <source>
        <dbReference type="Proteomes" id="UP000199211"/>
    </source>
</evidence>
<evidence type="ECO:0000256" key="1">
    <source>
        <dbReference type="SAM" id="Phobius"/>
    </source>
</evidence>
<comment type="caution">
    <text evidence="2">The sequence shown here is derived from an EMBL/GenBank/DDBJ whole genome shotgun (WGS) entry which is preliminary data.</text>
</comment>
<feature type="transmembrane region" description="Helical" evidence="1">
    <location>
        <begin position="45"/>
        <end position="63"/>
    </location>
</feature>
<sequence length="91" mass="9919">MSKEELSPEDKAYYKRFEVKSLRVLLYFLAVVYLVFVFAVGGSQFSGGFFSGAVGSFILIQGVDLSNRRLTVIGGFLTVVSVLQAISLALS</sequence>
<dbReference type="RefSeq" id="WP_091641549.1">
    <property type="nucleotide sequence ID" value="NZ_CP021333.1"/>
</dbReference>
<proteinExistence type="predicted"/>
<name>A0ABY1FKM2_9GAMM</name>
<feature type="transmembrane region" description="Helical" evidence="1">
    <location>
        <begin position="70"/>
        <end position="90"/>
    </location>
</feature>
<reference evidence="2 3" key="1">
    <citation type="submission" date="2016-10" db="EMBL/GenBank/DDBJ databases">
        <authorList>
            <person name="Varghese N."/>
            <person name="Submissions S."/>
        </authorList>
    </citation>
    <scope>NUCLEOTIDE SEQUENCE [LARGE SCALE GENOMIC DNA]</scope>
    <source>
        <strain evidence="2 3">DSM 26291</strain>
    </source>
</reference>
<accession>A0ABY1FKM2</accession>
<feature type="transmembrane region" description="Helical" evidence="1">
    <location>
        <begin position="21"/>
        <end position="39"/>
    </location>
</feature>
<dbReference type="EMBL" id="FOTV01000003">
    <property type="protein sequence ID" value="SFL50880.1"/>
    <property type="molecule type" value="Genomic_DNA"/>
</dbReference>
<evidence type="ECO:0000313" key="2">
    <source>
        <dbReference type="EMBL" id="SFL50880.1"/>
    </source>
</evidence>
<organism evidence="2 3">
    <name type="scientific">Marinobacter salarius</name>
    <dbReference type="NCBI Taxonomy" id="1420917"/>
    <lineage>
        <taxon>Bacteria</taxon>
        <taxon>Pseudomonadati</taxon>
        <taxon>Pseudomonadota</taxon>
        <taxon>Gammaproteobacteria</taxon>
        <taxon>Pseudomonadales</taxon>
        <taxon>Marinobacteraceae</taxon>
        <taxon>Marinobacter</taxon>
    </lineage>
</organism>
<gene>
    <name evidence="2" type="ORF">SAMN04487868_10395</name>
</gene>
<keyword evidence="1" id="KW-0472">Membrane</keyword>
<protein>
    <submittedName>
        <fullName evidence="2">Uncharacterized protein</fullName>
    </submittedName>
</protein>
<dbReference type="Proteomes" id="UP000199211">
    <property type="component" value="Unassembled WGS sequence"/>
</dbReference>
<keyword evidence="1" id="KW-0812">Transmembrane</keyword>
<keyword evidence="3" id="KW-1185">Reference proteome</keyword>
<keyword evidence="1" id="KW-1133">Transmembrane helix</keyword>